<feature type="region of interest" description="Disordered" evidence="1">
    <location>
        <begin position="90"/>
        <end position="110"/>
    </location>
</feature>
<feature type="domain" description="HNH nuclease" evidence="2">
    <location>
        <begin position="220"/>
        <end position="287"/>
    </location>
</feature>
<feature type="compositionally biased region" description="Basic and acidic residues" evidence="1">
    <location>
        <begin position="100"/>
        <end position="110"/>
    </location>
</feature>
<dbReference type="OrthoDB" id="2104739at2759"/>
<dbReference type="Proteomes" id="UP000054166">
    <property type="component" value="Unassembled WGS sequence"/>
</dbReference>
<dbReference type="STRING" id="765440.A0A0C3FIB5"/>
<dbReference type="AlphaFoldDB" id="A0A0C3FIB5"/>
<evidence type="ECO:0000259" key="2">
    <source>
        <dbReference type="Pfam" id="PF13391"/>
    </source>
</evidence>
<dbReference type="InterPro" id="IPR003615">
    <property type="entry name" value="HNH_nuc"/>
</dbReference>
<accession>A0A0C3FIB5</accession>
<reference evidence="3 4" key="1">
    <citation type="submission" date="2014-04" db="EMBL/GenBank/DDBJ databases">
        <authorList>
            <consortium name="DOE Joint Genome Institute"/>
            <person name="Kuo A."/>
            <person name="Tarkka M."/>
            <person name="Buscot F."/>
            <person name="Kohler A."/>
            <person name="Nagy L.G."/>
            <person name="Floudas D."/>
            <person name="Copeland A."/>
            <person name="Barry K.W."/>
            <person name="Cichocki N."/>
            <person name="Veneault-Fourrey C."/>
            <person name="LaButti K."/>
            <person name="Lindquist E.A."/>
            <person name="Lipzen A."/>
            <person name="Lundell T."/>
            <person name="Morin E."/>
            <person name="Murat C."/>
            <person name="Sun H."/>
            <person name="Tunlid A."/>
            <person name="Henrissat B."/>
            <person name="Grigoriev I.V."/>
            <person name="Hibbett D.S."/>
            <person name="Martin F."/>
            <person name="Nordberg H.P."/>
            <person name="Cantor M.N."/>
            <person name="Hua S.X."/>
        </authorList>
    </citation>
    <scope>NUCLEOTIDE SEQUENCE [LARGE SCALE GENOMIC DNA]</scope>
    <source>
        <strain evidence="3 4">F 1598</strain>
    </source>
</reference>
<protein>
    <recommendedName>
        <fullName evidence="2">HNH nuclease domain-containing protein</fullName>
    </recommendedName>
</protein>
<dbReference type="Pfam" id="PF13391">
    <property type="entry name" value="HNH_2"/>
    <property type="match status" value="1"/>
</dbReference>
<dbReference type="EMBL" id="KN833009">
    <property type="protein sequence ID" value="KIM79419.1"/>
    <property type="molecule type" value="Genomic_DNA"/>
</dbReference>
<keyword evidence="4" id="KW-1185">Reference proteome</keyword>
<sequence length="393" mass="43495">MQDLNFNNPFPAGTPDNLAYQRAFTLATAYPRRDRKAMCGRVLGYMLQELPWCDGRSKMASEVNSCVSEQHLVDLGMFYINHFLRSFRSAKGPTPAPSEHPSRPSFDDERDMNSDVIAAAQQDHRTSKKQALRRDGYRCMLSGKVDSASVLELRSTINAATVASLDAHDAAMAAAASPSDSKLAEKAADLAKESTALDAVAERADTILANLPNPPTLCVTNAAHIFSESTNTDLGNDTKKDYASSFWAVMERFGQQGFMDELNGPKIHRLANILTLEVYLHTHFDRLALWLEADDTKQQTYRICSSDNDIIRDLPRTVIFAKYANFDLPDSRYLKMHAACCRVAHMSGAAGYLDDIMDDLDEGRTKVLSEDGSSSRILDFALLISSGRRIAAH</sequence>
<proteinExistence type="predicted"/>
<dbReference type="HOGENOM" id="CLU_049186_1_0_1"/>
<name>A0A0C3FIB5_PILCF</name>
<evidence type="ECO:0000313" key="3">
    <source>
        <dbReference type="EMBL" id="KIM79419.1"/>
    </source>
</evidence>
<organism evidence="3 4">
    <name type="scientific">Piloderma croceum (strain F 1598)</name>
    <dbReference type="NCBI Taxonomy" id="765440"/>
    <lineage>
        <taxon>Eukaryota</taxon>
        <taxon>Fungi</taxon>
        <taxon>Dikarya</taxon>
        <taxon>Basidiomycota</taxon>
        <taxon>Agaricomycotina</taxon>
        <taxon>Agaricomycetes</taxon>
        <taxon>Agaricomycetidae</taxon>
        <taxon>Atheliales</taxon>
        <taxon>Atheliaceae</taxon>
        <taxon>Piloderma</taxon>
    </lineage>
</organism>
<evidence type="ECO:0000313" key="4">
    <source>
        <dbReference type="Proteomes" id="UP000054166"/>
    </source>
</evidence>
<dbReference type="InParanoid" id="A0A0C3FIB5"/>
<reference evidence="4" key="2">
    <citation type="submission" date="2015-01" db="EMBL/GenBank/DDBJ databases">
        <title>Evolutionary Origins and Diversification of the Mycorrhizal Mutualists.</title>
        <authorList>
            <consortium name="DOE Joint Genome Institute"/>
            <consortium name="Mycorrhizal Genomics Consortium"/>
            <person name="Kohler A."/>
            <person name="Kuo A."/>
            <person name="Nagy L.G."/>
            <person name="Floudas D."/>
            <person name="Copeland A."/>
            <person name="Barry K.W."/>
            <person name="Cichocki N."/>
            <person name="Veneault-Fourrey C."/>
            <person name="LaButti K."/>
            <person name="Lindquist E.A."/>
            <person name="Lipzen A."/>
            <person name="Lundell T."/>
            <person name="Morin E."/>
            <person name="Murat C."/>
            <person name="Riley R."/>
            <person name="Ohm R."/>
            <person name="Sun H."/>
            <person name="Tunlid A."/>
            <person name="Henrissat B."/>
            <person name="Grigoriev I.V."/>
            <person name="Hibbett D.S."/>
            <person name="Martin F."/>
        </authorList>
    </citation>
    <scope>NUCLEOTIDE SEQUENCE [LARGE SCALE GENOMIC DNA]</scope>
    <source>
        <strain evidence="4">F 1598</strain>
    </source>
</reference>
<evidence type="ECO:0000256" key="1">
    <source>
        <dbReference type="SAM" id="MobiDB-lite"/>
    </source>
</evidence>
<gene>
    <name evidence="3" type="ORF">PILCRDRAFT_823348</name>
</gene>